<evidence type="ECO:0000313" key="3">
    <source>
        <dbReference type="Proteomes" id="UP000823749"/>
    </source>
</evidence>
<dbReference type="Proteomes" id="UP000823749">
    <property type="component" value="Chromosome 1"/>
</dbReference>
<accession>A0AAV6LLJ3</accession>
<gene>
    <name evidence="2" type="ORF">RHGRI_001467</name>
</gene>
<dbReference type="EMBL" id="JACTNZ010000001">
    <property type="protein sequence ID" value="KAG5565564.1"/>
    <property type="molecule type" value="Genomic_DNA"/>
</dbReference>
<protein>
    <recommendedName>
        <fullName evidence="4">Fibronectin type-III domain-containing protein</fullName>
    </recommendedName>
</protein>
<evidence type="ECO:0000313" key="2">
    <source>
        <dbReference type="EMBL" id="KAG5565564.1"/>
    </source>
</evidence>
<comment type="caution">
    <text evidence="2">The sequence shown here is derived from an EMBL/GenBank/DDBJ whole genome shotgun (WGS) entry which is preliminary data.</text>
</comment>
<reference evidence="2" key="1">
    <citation type="submission" date="2020-08" db="EMBL/GenBank/DDBJ databases">
        <title>Plant Genome Project.</title>
        <authorList>
            <person name="Zhang R.-G."/>
        </authorList>
    </citation>
    <scope>NUCLEOTIDE SEQUENCE</scope>
    <source>
        <strain evidence="2">WSP0</strain>
        <tissue evidence="2">Leaf</tissue>
    </source>
</reference>
<name>A0AAV6LLJ3_9ERIC</name>
<evidence type="ECO:0000256" key="1">
    <source>
        <dbReference type="SAM" id="MobiDB-lite"/>
    </source>
</evidence>
<keyword evidence="3" id="KW-1185">Reference proteome</keyword>
<dbReference type="AlphaFoldDB" id="A0AAV6LLJ3"/>
<feature type="region of interest" description="Disordered" evidence="1">
    <location>
        <begin position="187"/>
        <end position="211"/>
    </location>
</feature>
<organism evidence="2 3">
    <name type="scientific">Rhododendron griersonianum</name>
    <dbReference type="NCBI Taxonomy" id="479676"/>
    <lineage>
        <taxon>Eukaryota</taxon>
        <taxon>Viridiplantae</taxon>
        <taxon>Streptophyta</taxon>
        <taxon>Embryophyta</taxon>
        <taxon>Tracheophyta</taxon>
        <taxon>Spermatophyta</taxon>
        <taxon>Magnoliopsida</taxon>
        <taxon>eudicotyledons</taxon>
        <taxon>Gunneridae</taxon>
        <taxon>Pentapetalae</taxon>
        <taxon>asterids</taxon>
        <taxon>Ericales</taxon>
        <taxon>Ericaceae</taxon>
        <taxon>Ericoideae</taxon>
        <taxon>Rhodoreae</taxon>
        <taxon>Rhododendron</taxon>
    </lineage>
</organism>
<evidence type="ECO:0008006" key="4">
    <source>
        <dbReference type="Google" id="ProtNLM"/>
    </source>
</evidence>
<proteinExistence type="predicted"/>
<sequence>MAENLFAIEDVKEGMMNWTVKAMVIERGYPRITSASQTYQKIILIDSKVSVIYPMLLSNKDVLFAILDVGARRTTRENHIVQNITIIDSRCMANSKGIDKLPGPDTNTSVTPLRTETPNKNQFKCVNELPTIVDKGELSTSAIEKLCHGVNYAVRVKAYNYAKSRLPKCLYSVHEYDILSKMKRGKSVKNVRESTSTTEKPRRRTRRQLFVEGDCDASKDEDDLPLAIAFKKKKKKN</sequence>